<feature type="domain" description="Trichohyalin-plectin-homology" evidence="10">
    <location>
        <begin position="169"/>
        <end position="512"/>
    </location>
</feature>
<dbReference type="RefSeq" id="XP_005914524.1">
    <property type="nucleotide sequence ID" value="XM_005914462.3"/>
</dbReference>
<keyword evidence="4" id="KW-0969">Cilium</keyword>
<dbReference type="STRING" id="8153.ENSHBUP00000010072"/>
<keyword evidence="5" id="KW-0966">Cell projection</keyword>
<dbReference type="GeneID" id="102312147"/>
<reference evidence="11" key="2">
    <citation type="submission" date="2025-09" db="UniProtKB">
        <authorList>
            <consortium name="Ensembl"/>
        </authorList>
    </citation>
    <scope>IDENTIFICATION</scope>
</reference>
<dbReference type="OMA" id="AMRENCL"/>
<evidence type="ECO:0000256" key="6">
    <source>
        <dbReference type="ARBA" id="ARBA00034116"/>
    </source>
</evidence>
<dbReference type="InterPro" id="IPR043597">
    <property type="entry name" value="TPH_dom"/>
</dbReference>
<evidence type="ECO:0000256" key="3">
    <source>
        <dbReference type="ARBA" id="ARBA00023054"/>
    </source>
</evidence>
<evidence type="ECO:0000256" key="4">
    <source>
        <dbReference type="ARBA" id="ARBA00023069"/>
    </source>
</evidence>
<evidence type="ECO:0000256" key="9">
    <source>
        <dbReference type="SAM" id="MobiDB-lite"/>
    </source>
</evidence>
<dbReference type="GeneTree" id="ENSGT00730000111174"/>
<accession>A0A3Q2VER8</accession>
<keyword evidence="3 8" id="KW-0175">Coiled coil</keyword>
<keyword evidence="2" id="KW-0282">Flagellum</keyword>
<protein>
    <recommendedName>
        <fullName evidence="7">Cilia- and flagella-associated protein 45</fullName>
    </recommendedName>
</protein>
<evidence type="ECO:0000259" key="10">
    <source>
        <dbReference type="Pfam" id="PF13868"/>
    </source>
</evidence>
<dbReference type="AlphaFoldDB" id="A0A3Q2VER8"/>
<evidence type="ECO:0000256" key="7">
    <source>
        <dbReference type="ARBA" id="ARBA00034142"/>
    </source>
</evidence>
<dbReference type="InterPro" id="IPR033253">
    <property type="entry name" value="CFAP45"/>
</dbReference>
<feature type="region of interest" description="Disordered" evidence="9">
    <location>
        <begin position="1"/>
        <end position="56"/>
    </location>
</feature>
<dbReference type="Pfam" id="PF13868">
    <property type="entry name" value="TPH"/>
    <property type="match status" value="1"/>
</dbReference>
<evidence type="ECO:0000313" key="11">
    <source>
        <dbReference type="Ensembl" id="ENSHBUP00000010072.1"/>
    </source>
</evidence>
<reference evidence="11" key="1">
    <citation type="submission" date="2025-08" db="UniProtKB">
        <authorList>
            <consortium name="Ensembl"/>
        </authorList>
    </citation>
    <scope>IDENTIFICATION</scope>
</reference>
<organism evidence="11 12">
    <name type="scientific">Haplochromis burtoni</name>
    <name type="common">Burton's mouthbrooder</name>
    <name type="synonym">Chromis burtoni</name>
    <dbReference type="NCBI Taxonomy" id="8153"/>
    <lineage>
        <taxon>Eukaryota</taxon>
        <taxon>Metazoa</taxon>
        <taxon>Chordata</taxon>
        <taxon>Craniata</taxon>
        <taxon>Vertebrata</taxon>
        <taxon>Euteleostomi</taxon>
        <taxon>Actinopterygii</taxon>
        <taxon>Neopterygii</taxon>
        <taxon>Teleostei</taxon>
        <taxon>Neoteleostei</taxon>
        <taxon>Acanthomorphata</taxon>
        <taxon>Ovalentaria</taxon>
        <taxon>Cichlomorphae</taxon>
        <taxon>Cichliformes</taxon>
        <taxon>Cichlidae</taxon>
        <taxon>African cichlids</taxon>
        <taxon>Pseudocrenilabrinae</taxon>
        <taxon>Haplochromini</taxon>
        <taxon>Haplochromis</taxon>
    </lineage>
</organism>
<evidence type="ECO:0000256" key="2">
    <source>
        <dbReference type="ARBA" id="ARBA00022846"/>
    </source>
</evidence>
<keyword evidence="12" id="KW-1185">Reference proteome</keyword>
<feature type="region of interest" description="Disordered" evidence="9">
    <location>
        <begin position="253"/>
        <end position="293"/>
    </location>
</feature>
<dbReference type="PANTHER" id="PTHR15504">
    <property type="entry name" value="NASOPHARYNGEAL EPITHELIUM SPECIFIC PROTEIN 1"/>
    <property type="match status" value="1"/>
</dbReference>
<evidence type="ECO:0000256" key="8">
    <source>
        <dbReference type="SAM" id="Coils"/>
    </source>
</evidence>
<dbReference type="PANTHER" id="PTHR15504:SF0">
    <property type="entry name" value="CILIA- AND FLAGELLA-ASSOCIATED PROTEIN 45"/>
    <property type="match status" value="1"/>
</dbReference>
<evidence type="ECO:0000256" key="1">
    <source>
        <dbReference type="ARBA" id="ARBA00004230"/>
    </source>
</evidence>
<comment type="subcellular location">
    <subcellularLocation>
        <location evidence="1">Cell projection</location>
        <location evidence="1">Cilium</location>
        <location evidence="1">Flagellum</location>
    </subcellularLocation>
</comment>
<feature type="region of interest" description="Disordered" evidence="9">
    <location>
        <begin position="436"/>
        <end position="478"/>
    </location>
</feature>
<feature type="coiled-coil region" evidence="8">
    <location>
        <begin position="330"/>
        <end position="359"/>
    </location>
</feature>
<dbReference type="Proteomes" id="UP000264840">
    <property type="component" value="Unplaced"/>
</dbReference>
<name>A0A3Q2VER8_HAPBU</name>
<comment type="similarity">
    <text evidence="6">Belongs to the CFAP45 family.</text>
</comment>
<dbReference type="Ensembl" id="ENSHBUT00000016843.1">
    <property type="protein sequence ID" value="ENSHBUP00000010072.1"/>
    <property type="gene ID" value="ENSHBUG00000011608.1"/>
</dbReference>
<evidence type="ECO:0000256" key="5">
    <source>
        <dbReference type="ARBA" id="ARBA00023273"/>
    </source>
</evidence>
<proteinExistence type="inferred from homology"/>
<evidence type="ECO:0000313" key="12">
    <source>
        <dbReference type="Proteomes" id="UP000264840"/>
    </source>
</evidence>
<dbReference type="OrthoDB" id="1902038at2759"/>
<sequence length="532" mass="63138">MQRHPSSSRASSFSSCYRPLSPSSQVDDDDILFGSPDPISSQLCEDDPCEEAPSKIKKDKDTIQIISKDLIRNLRIPLNSPSGKSVFLPSAKYKRIILASQANLKEEREAFHQAYQRKEGEETKAAEERKQQIQAADLSRKNNKALTELEREARKRSQDLLEQSNALRMEQEEEIKRLNRLILNAQCQATINAQLEEKKQIQAEMEEEGRRLDAVMEAERQKGLETERKIDELRKQHRNEGRAQLLEQIQKHLEEKENERKMREQEKQQIKENQKKMEKDDLKAKEKNRMEQQRMQEEIMRINAETLRVKEQRMKEEKLADIKAMEYIKKKQAMDAEREAEQKRIRKEKEMEIAKLRAQHEKDRNYKAEQDELCAHRHQEELQKKWREKNREQAARKAQQEAMLGAARLEQVHSKQHYQTVQATIKKEEFDRMLKAQKEAEAKEKEQQERQRQKALRHAEAVRQQVNERKKLAKAEHRERFGEADKLLKEAQQRQMLLNEIKEKKLKELRVIGLGEKYCCEVERKAQRTHFV</sequence>
<dbReference type="GO" id="GO:0031514">
    <property type="term" value="C:motile cilium"/>
    <property type="evidence" value="ECO:0007669"/>
    <property type="project" value="UniProtKB-SubCell"/>
</dbReference>